<sequence>MTYKHSYWALWLSSEWTSAWPTLVSDTQIIFEAADVCICGPGAGGNLSPPTADEEHGIIFNGVDKEHQDAFRLQKAAEWRSVDTARKPYNIIVACLLLRAHMLAPSQFFVHSEGEWHDGEWIQARRLYSSLWPDHRLQCPWNDAETVSEAEDSAANNTVTIIDTPPAPSAQTNPPEDIQPGFPLLITLSTLAGIDFAPVRDWLAYCEGDSNHAGCKGLPCQWVAIPGTTFKLIDLEERCIVVAPDKCDYLVLGCVPKGSDSLRLTRETRRTLARPGGLTASWPEISKTVQDAILVCKVLGERFLWVDCLCIMQDDSRDQKFQNLRLPQIYAQAKCLLAPVSAETTDDRLLQDTSSVVNTEGSLQALLTSSPWMRRAWSYQEMVLSHRALLFTSAGVFVQCQKGIYSATGARITAEDDRGLGVKTVGKMFGYLENKRLGLYLAAVEEYSGREFLTEEDRSDAFQAIFRAYRGFDGKDPLLADAAAPSRSPESGLSQLVLAGLAGPGLFQSRPVSIPNLPHDGVSHPEEPSPYPRKPIYQNHPKTFGFPTSISGKLTHRPGLSLYASLVKLHIGSIWIRSDGTNGLYSVFALGGALGWAPHLGSIWLDKEWRLKDRDDGALAFMALHGGRQSFSQSRFTITLLMLIERRMEGDQCLGWERVQLMDCSIHEDDWVRLGGENVSIELYTIASQYSDSSPTNLLWETTTSTPYQTQ</sequence>
<proteinExistence type="predicted"/>
<keyword evidence="3" id="KW-1185">Reference proteome</keyword>
<organism evidence="2 3">
    <name type="scientific">Aspergillus ibericus CBS 121593</name>
    <dbReference type="NCBI Taxonomy" id="1448316"/>
    <lineage>
        <taxon>Eukaryota</taxon>
        <taxon>Fungi</taxon>
        <taxon>Dikarya</taxon>
        <taxon>Ascomycota</taxon>
        <taxon>Pezizomycotina</taxon>
        <taxon>Eurotiomycetes</taxon>
        <taxon>Eurotiomycetidae</taxon>
        <taxon>Eurotiales</taxon>
        <taxon>Aspergillaceae</taxon>
        <taxon>Aspergillus</taxon>
        <taxon>Aspergillus subgen. Circumdati</taxon>
    </lineage>
</organism>
<accession>A0A395H496</accession>
<dbReference type="VEuPathDB" id="FungiDB:BO80DRAFT_472073"/>
<dbReference type="Proteomes" id="UP000249402">
    <property type="component" value="Unassembled WGS sequence"/>
</dbReference>
<reference evidence="2 3" key="1">
    <citation type="submission" date="2018-02" db="EMBL/GenBank/DDBJ databases">
        <title>The genomes of Aspergillus section Nigri reveals drivers in fungal speciation.</title>
        <authorList>
            <consortium name="DOE Joint Genome Institute"/>
            <person name="Vesth T.C."/>
            <person name="Nybo J."/>
            <person name="Theobald S."/>
            <person name="Brandl J."/>
            <person name="Frisvad J.C."/>
            <person name="Nielsen K.F."/>
            <person name="Lyhne E.K."/>
            <person name="Kogle M.E."/>
            <person name="Kuo A."/>
            <person name="Riley R."/>
            <person name="Clum A."/>
            <person name="Nolan M."/>
            <person name="Lipzen A."/>
            <person name="Salamov A."/>
            <person name="Henrissat B."/>
            <person name="Wiebenga A."/>
            <person name="De vries R.P."/>
            <person name="Grigoriev I.V."/>
            <person name="Mortensen U.H."/>
            <person name="Andersen M.R."/>
            <person name="Baker S.E."/>
        </authorList>
    </citation>
    <scope>NUCLEOTIDE SEQUENCE [LARGE SCALE GENOMIC DNA]</scope>
    <source>
        <strain evidence="2 3">CBS 121593</strain>
    </source>
</reference>
<dbReference type="InterPro" id="IPR010730">
    <property type="entry name" value="HET"/>
</dbReference>
<gene>
    <name evidence="2" type="ORF">BO80DRAFT_472073</name>
</gene>
<name>A0A395H496_9EURO</name>
<dbReference type="EMBL" id="KZ824430">
    <property type="protein sequence ID" value="RAL02647.1"/>
    <property type="molecule type" value="Genomic_DNA"/>
</dbReference>
<protein>
    <recommendedName>
        <fullName evidence="1">Heterokaryon incompatibility domain-containing protein</fullName>
    </recommendedName>
</protein>
<dbReference type="PANTHER" id="PTHR33112:SF12">
    <property type="entry name" value="HETEROKARYON INCOMPATIBILITY DOMAIN-CONTAINING PROTEIN"/>
    <property type="match status" value="1"/>
</dbReference>
<evidence type="ECO:0000313" key="2">
    <source>
        <dbReference type="EMBL" id="RAL02647.1"/>
    </source>
</evidence>
<feature type="domain" description="Heterokaryon incompatibility" evidence="1">
    <location>
        <begin position="283"/>
        <end position="381"/>
    </location>
</feature>
<dbReference type="PANTHER" id="PTHR33112">
    <property type="entry name" value="DOMAIN PROTEIN, PUTATIVE-RELATED"/>
    <property type="match status" value="1"/>
</dbReference>
<dbReference type="RefSeq" id="XP_025576974.1">
    <property type="nucleotide sequence ID" value="XM_025723126.1"/>
</dbReference>
<dbReference type="OrthoDB" id="2958217at2759"/>
<dbReference type="STRING" id="1448316.A0A395H496"/>
<evidence type="ECO:0000313" key="3">
    <source>
        <dbReference type="Proteomes" id="UP000249402"/>
    </source>
</evidence>
<dbReference type="Pfam" id="PF06985">
    <property type="entry name" value="HET"/>
    <property type="match status" value="1"/>
</dbReference>
<dbReference type="AlphaFoldDB" id="A0A395H496"/>
<evidence type="ECO:0000259" key="1">
    <source>
        <dbReference type="Pfam" id="PF06985"/>
    </source>
</evidence>
<dbReference type="GeneID" id="37227991"/>